<protein>
    <recommendedName>
        <fullName evidence="3">Reverse transcriptase domain-containing protein</fullName>
    </recommendedName>
</protein>
<name>A0A0C3BTS8_HEBCY</name>
<dbReference type="EMBL" id="KN831819">
    <property type="protein sequence ID" value="KIM35494.1"/>
    <property type="molecule type" value="Genomic_DNA"/>
</dbReference>
<evidence type="ECO:0000313" key="2">
    <source>
        <dbReference type="Proteomes" id="UP000053424"/>
    </source>
</evidence>
<accession>A0A0C3BTS8</accession>
<dbReference type="STRING" id="686832.A0A0C3BTS8"/>
<reference evidence="2" key="2">
    <citation type="submission" date="2015-01" db="EMBL/GenBank/DDBJ databases">
        <title>Evolutionary Origins and Diversification of the Mycorrhizal Mutualists.</title>
        <authorList>
            <consortium name="DOE Joint Genome Institute"/>
            <consortium name="Mycorrhizal Genomics Consortium"/>
            <person name="Kohler A."/>
            <person name="Kuo A."/>
            <person name="Nagy L.G."/>
            <person name="Floudas D."/>
            <person name="Copeland A."/>
            <person name="Barry K.W."/>
            <person name="Cichocki N."/>
            <person name="Veneault-Fourrey C."/>
            <person name="LaButti K."/>
            <person name="Lindquist E.A."/>
            <person name="Lipzen A."/>
            <person name="Lundell T."/>
            <person name="Morin E."/>
            <person name="Murat C."/>
            <person name="Riley R."/>
            <person name="Ohm R."/>
            <person name="Sun H."/>
            <person name="Tunlid A."/>
            <person name="Henrissat B."/>
            <person name="Grigoriev I.V."/>
            <person name="Hibbett D.S."/>
            <person name="Martin F."/>
        </authorList>
    </citation>
    <scope>NUCLEOTIDE SEQUENCE [LARGE SCALE GENOMIC DNA]</scope>
    <source>
        <strain evidence="2">h7</strain>
    </source>
</reference>
<reference evidence="1 2" key="1">
    <citation type="submission" date="2014-04" db="EMBL/GenBank/DDBJ databases">
        <authorList>
            <consortium name="DOE Joint Genome Institute"/>
            <person name="Kuo A."/>
            <person name="Gay G."/>
            <person name="Dore J."/>
            <person name="Kohler A."/>
            <person name="Nagy L.G."/>
            <person name="Floudas D."/>
            <person name="Copeland A."/>
            <person name="Barry K.W."/>
            <person name="Cichocki N."/>
            <person name="Veneault-Fourrey C."/>
            <person name="LaButti K."/>
            <person name="Lindquist E.A."/>
            <person name="Lipzen A."/>
            <person name="Lundell T."/>
            <person name="Morin E."/>
            <person name="Murat C."/>
            <person name="Sun H."/>
            <person name="Tunlid A."/>
            <person name="Henrissat B."/>
            <person name="Grigoriev I.V."/>
            <person name="Hibbett D.S."/>
            <person name="Martin F."/>
            <person name="Nordberg H.P."/>
            <person name="Cantor M.N."/>
            <person name="Hua S.X."/>
        </authorList>
    </citation>
    <scope>NUCLEOTIDE SEQUENCE [LARGE SCALE GENOMIC DNA]</scope>
    <source>
        <strain evidence="2">h7</strain>
    </source>
</reference>
<organism evidence="1 2">
    <name type="scientific">Hebeloma cylindrosporum</name>
    <dbReference type="NCBI Taxonomy" id="76867"/>
    <lineage>
        <taxon>Eukaryota</taxon>
        <taxon>Fungi</taxon>
        <taxon>Dikarya</taxon>
        <taxon>Basidiomycota</taxon>
        <taxon>Agaricomycotina</taxon>
        <taxon>Agaricomycetes</taxon>
        <taxon>Agaricomycetidae</taxon>
        <taxon>Agaricales</taxon>
        <taxon>Agaricineae</taxon>
        <taxon>Hymenogastraceae</taxon>
        <taxon>Hebeloma</taxon>
    </lineage>
</organism>
<sequence>MLTKAFEPNILTRQTQPFLPARVDAVLAEIALGEDLTAGEKERVVDVLREFADCFALSMSEVTPVEGASHKLNIPEGSTFRTKVNQRPLSLPQREYFNDVIDKMLGAGIIAPISHRDVK</sequence>
<dbReference type="AlphaFoldDB" id="A0A0C3BTS8"/>
<keyword evidence="2" id="KW-1185">Reference proteome</keyword>
<dbReference type="Proteomes" id="UP000053424">
    <property type="component" value="Unassembled WGS sequence"/>
</dbReference>
<dbReference type="OrthoDB" id="3363652at2759"/>
<feature type="non-terminal residue" evidence="1">
    <location>
        <position position="119"/>
    </location>
</feature>
<dbReference type="HOGENOM" id="CLU_119163_1_0_1"/>
<evidence type="ECO:0008006" key="3">
    <source>
        <dbReference type="Google" id="ProtNLM"/>
    </source>
</evidence>
<evidence type="ECO:0000313" key="1">
    <source>
        <dbReference type="EMBL" id="KIM35494.1"/>
    </source>
</evidence>
<gene>
    <name evidence="1" type="ORF">M413DRAFT_79366</name>
</gene>
<proteinExistence type="predicted"/>